<evidence type="ECO:0000256" key="1">
    <source>
        <dbReference type="SAM" id="Phobius"/>
    </source>
</evidence>
<protein>
    <submittedName>
        <fullName evidence="2">Putative membrane protein</fullName>
    </submittedName>
</protein>
<dbReference type="EMBL" id="HG322949">
    <property type="protein sequence ID" value="CDG82111.1"/>
    <property type="molecule type" value="Genomic_DNA"/>
</dbReference>
<keyword evidence="1" id="KW-0812">Transmembrane</keyword>
<keyword evidence="3" id="KW-1185">Reference proteome</keyword>
<dbReference type="KEGG" id="jag:GJA_1459"/>
<sequence>MNLNKNRIKKNNAIPIRHFYMIGIIQAAPSGAASVLAYYFFG</sequence>
<organism evidence="2 3">
    <name type="scientific">Janthinobacterium agaricidamnosum NBRC 102515 = DSM 9628</name>
    <dbReference type="NCBI Taxonomy" id="1349767"/>
    <lineage>
        <taxon>Bacteria</taxon>
        <taxon>Pseudomonadati</taxon>
        <taxon>Pseudomonadota</taxon>
        <taxon>Betaproteobacteria</taxon>
        <taxon>Burkholderiales</taxon>
        <taxon>Oxalobacteraceae</taxon>
        <taxon>Janthinobacterium</taxon>
    </lineage>
</organism>
<dbReference type="HOGENOM" id="CLU_3252705_0_0_4"/>
<accession>W0V2K3</accession>
<keyword evidence="1" id="KW-1133">Transmembrane helix</keyword>
<dbReference type="Proteomes" id="UP000027604">
    <property type="component" value="Chromosome I"/>
</dbReference>
<gene>
    <name evidence="2" type="ORF">GJA_1459</name>
</gene>
<feature type="transmembrane region" description="Helical" evidence="1">
    <location>
        <begin position="20"/>
        <end position="41"/>
    </location>
</feature>
<reference evidence="2 3" key="1">
    <citation type="journal article" date="2015" name="Genome Announc.">
        <title>Genome Sequence of Mushroom Soft-Rot Pathogen Janthinobacterium agaricidamnosum.</title>
        <authorList>
            <person name="Graupner K."/>
            <person name="Lackner G."/>
            <person name="Hertweck C."/>
        </authorList>
    </citation>
    <scope>NUCLEOTIDE SEQUENCE [LARGE SCALE GENOMIC DNA]</scope>
    <source>
        <strain evidence="3">NBRC 102515 / DSM 9628</strain>
    </source>
</reference>
<evidence type="ECO:0000313" key="2">
    <source>
        <dbReference type="EMBL" id="CDG82111.1"/>
    </source>
</evidence>
<proteinExistence type="predicted"/>
<name>W0V2K3_9BURK</name>
<keyword evidence="1" id="KW-0472">Membrane</keyword>
<evidence type="ECO:0000313" key="3">
    <source>
        <dbReference type="Proteomes" id="UP000027604"/>
    </source>
</evidence>
<dbReference type="AlphaFoldDB" id="W0V2K3"/>